<name>A0A543J3K0_9ACTN</name>
<dbReference type="Proteomes" id="UP000319213">
    <property type="component" value="Unassembled WGS sequence"/>
</dbReference>
<reference evidence="2 3" key="1">
    <citation type="submission" date="2019-06" db="EMBL/GenBank/DDBJ databases">
        <title>Sequencing the genomes of 1000 actinobacteria strains.</title>
        <authorList>
            <person name="Klenk H.-P."/>
        </authorList>
    </citation>
    <scope>NUCLEOTIDE SEQUENCE [LARGE SCALE GENOMIC DNA]</scope>
    <source>
        <strain evidence="2 3">DSM 43186</strain>
    </source>
</reference>
<keyword evidence="3" id="KW-1185">Reference proteome</keyword>
<dbReference type="InterPro" id="IPR007278">
    <property type="entry name" value="DUF397"/>
</dbReference>
<dbReference type="EMBL" id="VFPQ01000001">
    <property type="protein sequence ID" value="TQM77399.1"/>
    <property type="molecule type" value="Genomic_DNA"/>
</dbReference>
<evidence type="ECO:0000259" key="1">
    <source>
        <dbReference type="Pfam" id="PF04149"/>
    </source>
</evidence>
<dbReference type="AlphaFoldDB" id="A0A543J3K0"/>
<dbReference type="Pfam" id="PF04149">
    <property type="entry name" value="DUF397"/>
    <property type="match status" value="1"/>
</dbReference>
<protein>
    <submittedName>
        <fullName evidence="2">Uncharacterized protein DUF397</fullName>
    </submittedName>
</protein>
<evidence type="ECO:0000313" key="3">
    <source>
        <dbReference type="Proteomes" id="UP000319213"/>
    </source>
</evidence>
<proteinExistence type="predicted"/>
<gene>
    <name evidence="2" type="ORF">FHX40_4162</name>
</gene>
<feature type="domain" description="DUF397" evidence="1">
    <location>
        <begin position="9"/>
        <end position="61"/>
    </location>
</feature>
<dbReference type="RefSeq" id="WP_142261135.1">
    <property type="nucleotide sequence ID" value="NZ_BMPV01000002.1"/>
</dbReference>
<accession>A0A543J3K0</accession>
<dbReference type="OrthoDB" id="3432106at2"/>
<evidence type="ECO:0000313" key="2">
    <source>
        <dbReference type="EMBL" id="TQM77399.1"/>
    </source>
</evidence>
<comment type="caution">
    <text evidence="2">The sequence shown here is derived from an EMBL/GenBank/DDBJ whole genome shotgun (WGS) entry which is preliminary data.</text>
</comment>
<organism evidence="2 3">
    <name type="scientific">Thermopolyspora flexuosa</name>
    <dbReference type="NCBI Taxonomy" id="103836"/>
    <lineage>
        <taxon>Bacteria</taxon>
        <taxon>Bacillati</taxon>
        <taxon>Actinomycetota</taxon>
        <taxon>Actinomycetes</taxon>
        <taxon>Streptosporangiales</taxon>
        <taxon>Streptosporangiaceae</taxon>
        <taxon>Thermopolyspora</taxon>
    </lineage>
</organism>
<sequence>MSPIDLTGAVWRKSVRSTNGNCVEVALLADGRVGIRDGKNPLGAVLAFSRAEWGAFVSSLKSGRIGA</sequence>